<evidence type="ECO:0000256" key="5">
    <source>
        <dbReference type="SAM" id="MobiDB-lite"/>
    </source>
</evidence>
<keyword evidence="3" id="KW-0804">Transcription</keyword>
<proteinExistence type="predicted"/>
<feature type="compositionally biased region" description="Low complexity" evidence="5">
    <location>
        <begin position="192"/>
        <end position="204"/>
    </location>
</feature>
<feature type="compositionally biased region" description="Basic residues" evidence="5">
    <location>
        <begin position="11"/>
        <end position="24"/>
    </location>
</feature>
<dbReference type="AlphaFoldDB" id="A0A803M8G1"/>
<evidence type="ECO:0000313" key="7">
    <source>
        <dbReference type="Proteomes" id="UP000596660"/>
    </source>
</evidence>
<evidence type="ECO:0000256" key="2">
    <source>
        <dbReference type="ARBA" id="ARBA00022478"/>
    </source>
</evidence>
<dbReference type="PANTHER" id="PTHR13408:SF0">
    <property type="entry name" value="DNA-DIRECTED RNA POLYMERASE III SUBUNIT RPC4"/>
    <property type="match status" value="1"/>
</dbReference>
<reference evidence="6" key="2">
    <citation type="submission" date="2021-03" db="UniProtKB">
        <authorList>
            <consortium name="EnsemblPlants"/>
        </authorList>
    </citation>
    <scope>IDENTIFICATION</scope>
</reference>
<sequence length="291" mass="32011">MNPGSFDQKPAPRKVRFQPKAPVRKATKAAVAKTEVIDDAETAEAKELVRRFQDALTAKPKINKKSEPVQRVAFGYGSSIPSNQFSASNGNNSWNQDKAQFSNLRENKEYKEPWNYYSYYPVTLPLRRPYSGNPDILNEEEFGQLSTFDENMSNPAMELGLMEEDSEPRMMFFQLPTTIPMTKQTSAAGQDSTSSSKPPSGSNPVEKAAGLKDLQAGIMGKMLIYKSGAVKLKLGDTLYDASLGSDCTFAQDVVAINSAEKHCCVVGELNKRAILTPDVDSILDKFADLGC</sequence>
<evidence type="ECO:0000256" key="4">
    <source>
        <dbReference type="ARBA" id="ARBA00023242"/>
    </source>
</evidence>
<dbReference type="GO" id="GO:0005666">
    <property type="term" value="C:RNA polymerase III complex"/>
    <property type="evidence" value="ECO:0007669"/>
    <property type="project" value="InterPro"/>
</dbReference>
<evidence type="ECO:0008006" key="8">
    <source>
        <dbReference type="Google" id="ProtNLM"/>
    </source>
</evidence>
<dbReference type="GO" id="GO:0003677">
    <property type="term" value="F:DNA binding"/>
    <property type="evidence" value="ECO:0007669"/>
    <property type="project" value="InterPro"/>
</dbReference>
<gene>
    <name evidence="6" type="primary">LOC110715858</name>
</gene>
<organism evidence="6 7">
    <name type="scientific">Chenopodium quinoa</name>
    <name type="common">Quinoa</name>
    <dbReference type="NCBI Taxonomy" id="63459"/>
    <lineage>
        <taxon>Eukaryota</taxon>
        <taxon>Viridiplantae</taxon>
        <taxon>Streptophyta</taxon>
        <taxon>Embryophyta</taxon>
        <taxon>Tracheophyta</taxon>
        <taxon>Spermatophyta</taxon>
        <taxon>Magnoliopsida</taxon>
        <taxon>eudicotyledons</taxon>
        <taxon>Gunneridae</taxon>
        <taxon>Pentapetalae</taxon>
        <taxon>Caryophyllales</taxon>
        <taxon>Chenopodiaceae</taxon>
        <taxon>Chenopodioideae</taxon>
        <taxon>Atripliceae</taxon>
        <taxon>Chenopodium</taxon>
    </lineage>
</organism>
<name>A0A803M8G1_CHEQI</name>
<dbReference type="RefSeq" id="XP_021750171.1">
    <property type="nucleotide sequence ID" value="XM_021894479.1"/>
</dbReference>
<dbReference type="EnsemblPlants" id="AUR62025187-RA">
    <property type="protein sequence ID" value="AUR62025187-RA:cds"/>
    <property type="gene ID" value="AUR62025187"/>
</dbReference>
<keyword evidence="4" id="KW-0539">Nucleus</keyword>
<evidence type="ECO:0000256" key="1">
    <source>
        <dbReference type="ARBA" id="ARBA00004123"/>
    </source>
</evidence>
<dbReference type="Gramene" id="AUR62025187-RA">
    <property type="protein sequence ID" value="AUR62025187-RA:cds"/>
    <property type="gene ID" value="AUR62025187"/>
</dbReference>
<dbReference type="KEGG" id="cqi:110715858"/>
<dbReference type="InterPro" id="IPR007811">
    <property type="entry name" value="RPC4"/>
</dbReference>
<evidence type="ECO:0000256" key="3">
    <source>
        <dbReference type="ARBA" id="ARBA00023163"/>
    </source>
</evidence>
<keyword evidence="7" id="KW-1185">Reference proteome</keyword>
<feature type="region of interest" description="Disordered" evidence="5">
    <location>
        <begin position="183"/>
        <end position="207"/>
    </location>
</feature>
<dbReference type="Proteomes" id="UP000596660">
    <property type="component" value="Unplaced"/>
</dbReference>
<dbReference type="OMA" id="KMKFMPK"/>
<dbReference type="PANTHER" id="PTHR13408">
    <property type="entry name" value="DNA-DIRECTED RNA POLYMERASE III"/>
    <property type="match status" value="1"/>
</dbReference>
<accession>A0A803M8G1</accession>
<reference evidence="6" key="1">
    <citation type="journal article" date="2017" name="Nature">
        <title>The genome of Chenopodium quinoa.</title>
        <authorList>
            <person name="Jarvis D.E."/>
            <person name="Ho Y.S."/>
            <person name="Lightfoot D.J."/>
            <person name="Schmoeckel S.M."/>
            <person name="Li B."/>
            <person name="Borm T.J.A."/>
            <person name="Ohyanagi H."/>
            <person name="Mineta K."/>
            <person name="Michell C.T."/>
            <person name="Saber N."/>
            <person name="Kharbatia N.M."/>
            <person name="Rupper R.R."/>
            <person name="Sharp A.R."/>
            <person name="Dally N."/>
            <person name="Boughton B.A."/>
            <person name="Woo Y.H."/>
            <person name="Gao G."/>
            <person name="Schijlen E.G.W.M."/>
            <person name="Guo X."/>
            <person name="Momin A.A."/>
            <person name="Negrao S."/>
            <person name="Al-Babili S."/>
            <person name="Gehring C."/>
            <person name="Roessner U."/>
            <person name="Jung C."/>
            <person name="Murphy K."/>
            <person name="Arold S.T."/>
            <person name="Gojobori T."/>
            <person name="van der Linden C.G."/>
            <person name="van Loo E.N."/>
            <person name="Jellen E.N."/>
            <person name="Maughan P.J."/>
            <person name="Tester M."/>
        </authorList>
    </citation>
    <scope>NUCLEOTIDE SEQUENCE [LARGE SCALE GENOMIC DNA]</scope>
    <source>
        <strain evidence="6">cv. PI 614886</strain>
    </source>
</reference>
<dbReference type="GeneID" id="110715858"/>
<dbReference type="GO" id="GO:0042797">
    <property type="term" value="P:tRNA transcription by RNA polymerase III"/>
    <property type="evidence" value="ECO:0007669"/>
    <property type="project" value="TreeGrafter"/>
</dbReference>
<keyword evidence="2" id="KW-0240">DNA-directed RNA polymerase</keyword>
<comment type="subcellular location">
    <subcellularLocation>
        <location evidence="1">Nucleus</location>
    </subcellularLocation>
</comment>
<dbReference type="RefSeq" id="XP_021750170.1">
    <property type="nucleotide sequence ID" value="XM_021894478.1"/>
</dbReference>
<evidence type="ECO:0000313" key="6">
    <source>
        <dbReference type="EnsemblPlants" id="AUR62025187-RA:cds"/>
    </source>
</evidence>
<dbReference type="Pfam" id="PF05132">
    <property type="entry name" value="RNA_pol_Rpc4"/>
    <property type="match status" value="1"/>
</dbReference>
<feature type="region of interest" description="Disordered" evidence="5">
    <location>
        <begin position="1"/>
        <end position="24"/>
    </location>
</feature>
<protein>
    <recommendedName>
        <fullName evidence="8">DNA-directed RNA polymerase III subunit RPC4</fullName>
    </recommendedName>
</protein>
<dbReference type="OrthoDB" id="5836119at2759"/>